<dbReference type="Pfam" id="PF13508">
    <property type="entry name" value="Acetyltransf_7"/>
    <property type="match status" value="1"/>
</dbReference>
<comment type="caution">
    <text evidence="2">The sequence shown here is derived from an EMBL/GenBank/DDBJ whole genome shotgun (WGS) entry which is preliminary data.</text>
</comment>
<protein>
    <recommendedName>
        <fullName evidence="1">N-acetyltransferase domain-containing protein</fullName>
    </recommendedName>
</protein>
<gene>
    <name evidence="2" type="ORF">LKACC12383_01360</name>
</gene>
<accession>A0A210P9Y5</accession>
<evidence type="ECO:0000313" key="3">
    <source>
        <dbReference type="Proteomes" id="UP000196649"/>
    </source>
</evidence>
<dbReference type="EMBL" id="MXAL01000005">
    <property type="protein sequence ID" value="OWF33292.1"/>
    <property type="molecule type" value="Genomic_DNA"/>
</dbReference>
<evidence type="ECO:0000259" key="1">
    <source>
        <dbReference type="PROSITE" id="PS51186"/>
    </source>
</evidence>
<name>A0A210P9Y5_9LACO</name>
<dbReference type="Gene3D" id="3.40.630.30">
    <property type="match status" value="1"/>
</dbReference>
<dbReference type="GO" id="GO:0016747">
    <property type="term" value="F:acyltransferase activity, transferring groups other than amino-acyl groups"/>
    <property type="evidence" value="ECO:0007669"/>
    <property type="project" value="InterPro"/>
</dbReference>
<dbReference type="Proteomes" id="UP000196649">
    <property type="component" value="Unassembled WGS sequence"/>
</dbReference>
<dbReference type="AlphaFoldDB" id="A0A210P9Y5"/>
<dbReference type="PROSITE" id="PS51186">
    <property type="entry name" value="GNAT"/>
    <property type="match status" value="1"/>
</dbReference>
<dbReference type="CDD" id="cd04301">
    <property type="entry name" value="NAT_SF"/>
    <property type="match status" value="1"/>
</dbReference>
<organism evidence="2 3">
    <name type="scientific">Companilactobacillus kimchii</name>
    <dbReference type="NCBI Taxonomy" id="2801452"/>
    <lineage>
        <taxon>Bacteria</taxon>
        <taxon>Bacillati</taxon>
        <taxon>Bacillota</taxon>
        <taxon>Bacilli</taxon>
        <taxon>Lactobacillales</taxon>
        <taxon>Lactobacillaceae</taxon>
        <taxon>Companilactobacillus</taxon>
    </lineage>
</organism>
<dbReference type="InterPro" id="IPR016181">
    <property type="entry name" value="Acyl_CoA_acyltransferase"/>
</dbReference>
<evidence type="ECO:0000313" key="2">
    <source>
        <dbReference type="EMBL" id="OWF33292.1"/>
    </source>
</evidence>
<sequence>MIYTIIFIKELFYGKIEIRPFNKSDLNHARKFALIGMHFSEYTSNGLELYLYSKYVILSEFSKSTLALGAYLNNRLVGFIFAKINFQVTNHISNFENLFINVGHKLVNKFDTENTAQKYDQANKQMLEKLFDRTSVPAEINFFAVDPTITGQGIGSQLLAAVKDYLSQKSIYLYTDSNCNYQFYLAKGFQIFAQKKIALNDDSLTCFLLYKQF</sequence>
<feature type="domain" description="N-acetyltransferase" evidence="1">
    <location>
        <begin position="16"/>
        <end position="213"/>
    </location>
</feature>
<dbReference type="SUPFAM" id="SSF55729">
    <property type="entry name" value="Acyl-CoA N-acyltransferases (Nat)"/>
    <property type="match status" value="1"/>
</dbReference>
<dbReference type="InterPro" id="IPR000182">
    <property type="entry name" value="GNAT_dom"/>
</dbReference>
<proteinExistence type="predicted"/>
<reference evidence="2 3" key="1">
    <citation type="submission" date="2017-03" db="EMBL/GenBank/DDBJ databases">
        <title>Genome sequence of Lactobacillus kimchii KACC 12383.</title>
        <authorList>
            <person name="Chun J."/>
        </authorList>
    </citation>
    <scope>NUCLEOTIDE SEQUENCE [LARGE SCALE GENOMIC DNA]</scope>
    <source>
        <strain evidence="2 3">KACC 12383</strain>
    </source>
</reference>